<dbReference type="InterPro" id="IPR036390">
    <property type="entry name" value="WH_DNA-bd_sf"/>
</dbReference>
<dbReference type="InterPro" id="IPR005119">
    <property type="entry name" value="LysR_subst-bd"/>
</dbReference>
<name>A0A5A9ZD95_9RHOB</name>
<evidence type="ECO:0000256" key="1">
    <source>
        <dbReference type="ARBA" id="ARBA00009437"/>
    </source>
</evidence>
<dbReference type="SUPFAM" id="SSF53850">
    <property type="entry name" value="Periplasmic binding protein-like II"/>
    <property type="match status" value="1"/>
</dbReference>
<keyword evidence="3" id="KW-0238">DNA-binding</keyword>
<dbReference type="Pfam" id="PF03466">
    <property type="entry name" value="LysR_substrate"/>
    <property type="match status" value="1"/>
</dbReference>
<dbReference type="EMBL" id="VINQ01000007">
    <property type="protein sequence ID" value="KAA0914952.1"/>
    <property type="molecule type" value="Genomic_DNA"/>
</dbReference>
<organism evidence="6 7">
    <name type="scientific">Aquicoccus porphyridii</name>
    <dbReference type="NCBI Taxonomy" id="1852029"/>
    <lineage>
        <taxon>Bacteria</taxon>
        <taxon>Pseudomonadati</taxon>
        <taxon>Pseudomonadota</taxon>
        <taxon>Alphaproteobacteria</taxon>
        <taxon>Rhodobacterales</taxon>
        <taxon>Paracoccaceae</taxon>
        <taxon>Aquicoccus</taxon>
    </lineage>
</organism>
<dbReference type="SUPFAM" id="SSF46785">
    <property type="entry name" value="Winged helix' DNA-binding domain"/>
    <property type="match status" value="1"/>
</dbReference>
<reference evidence="6 7" key="1">
    <citation type="submission" date="2019-07" db="EMBL/GenBank/DDBJ databases">
        <title>Aquicoccus porphyridii gen. nov., sp. nov., isolated from a small marine red alga, Porphyridium marinum.</title>
        <authorList>
            <person name="Liu L."/>
        </authorList>
    </citation>
    <scope>NUCLEOTIDE SEQUENCE [LARGE SCALE GENOMIC DNA]</scope>
    <source>
        <strain evidence="6 7">L1 8-17</strain>
    </source>
</reference>
<accession>A0A5A9ZD95</accession>
<evidence type="ECO:0000256" key="2">
    <source>
        <dbReference type="ARBA" id="ARBA00023015"/>
    </source>
</evidence>
<dbReference type="AlphaFoldDB" id="A0A5A9ZD95"/>
<dbReference type="RefSeq" id="WP_111368265.1">
    <property type="nucleotide sequence ID" value="NZ_VINQ01000007.1"/>
</dbReference>
<dbReference type="PRINTS" id="PR00039">
    <property type="entry name" value="HTHLYSR"/>
</dbReference>
<dbReference type="PANTHER" id="PTHR30419:SF8">
    <property type="entry name" value="NITROGEN ASSIMILATION TRANSCRIPTIONAL ACTIVATOR-RELATED"/>
    <property type="match status" value="1"/>
</dbReference>
<dbReference type="InterPro" id="IPR000847">
    <property type="entry name" value="LysR_HTH_N"/>
</dbReference>
<dbReference type="Proteomes" id="UP000325291">
    <property type="component" value="Unassembled WGS sequence"/>
</dbReference>
<evidence type="ECO:0000313" key="6">
    <source>
        <dbReference type="EMBL" id="KAA0914952.1"/>
    </source>
</evidence>
<dbReference type="PANTHER" id="PTHR30419">
    <property type="entry name" value="HTH-TYPE TRANSCRIPTIONAL REGULATOR YBHD"/>
    <property type="match status" value="1"/>
</dbReference>
<proteinExistence type="inferred from homology"/>
<evidence type="ECO:0000313" key="7">
    <source>
        <dbReference type="Proteomes" id="UP000325291"/>
    </source>
</evidence>
<dbReference type="GO" id="GO:0003677">
    <property type="term" value="F:DNA binding"/>
    <property type="evidence" value="ECO:0007669"/>
    <property type="project" value="UniProtKB-KW"/>
</dbReference>
<feature type="domain" description="HTH lysR-type" evidence="5">
    <location>
        <begin position="11"/>
        <end position="68"/>
    </location>
</feature>
<keyword evidence="2" id="KW-0805">Transcription regulation</keyword>
<comment type="similarity">
    <text evidence="1">Belongs to the LysR transcriptional regulatory family.</text>
</comment>
<dbReference type="InterPro" id="IPR036388">
    <property type="entry name" value="WH-like_DNA-bd_sf"/>
</dbReference>
<dbReference type="Gene3D" id="1.10.10.10">
    <property type="entry name" value="Winged helix-like DNA-binding domain superfamily/Winged helix DNA-binding domain"/>
    <property type="match status" value="1"/>
</dbReference>
<dbReference type="Gene3D" id="3.40.190.10">
    <property type="entry name" value="Periplasmic binding protein-like II"/>
    <property type="match status" value="2"/>
</dbReference>
<keyword evidence="7" id="KW-1185">Reference proteome</keyword>
<keyword evidence="4" id="KW-0804">Transcription</keyword>
<evidence type="ECO:0000259" key="5">
    <source>
        <dbReference type="PROSITE" id="PS50931"/>
    </source>
</evidence>
<dbReference type="GO" id="GO:0005829">
    <property type="term" value="C:cytosol"/>
    <property type="evidence" value="ECO:0007669"/>
    <property type="project" value="TreeGrafter"/>
</dbReference>
<sequence length="319" mass="35087">MAHSPLHYERLRLRHLRLLQLIDEHGSLRSAASALNLTQPAVSQMLKDLEFAMGVPLVDRSVRGVVLTETGLLALRRSRSGLATLDQLVRELDAGQTLSLRIGTNSALMYNIIPEALRLLEVGRSKTRFQLKTGLVGDMVEALSEGELDCYVGRLDWDQVPPRIARLLTYDPLLDTDLILICPVDHPVAGLETPRARDLVGWPWAMPSRESNNRIVLESAMRSTGAAGLTAAVEVSADPNGLINLALALGMLTCVPRVALNEHSHARDFKVLDVANLELSSIRIGFATTAELRQMPEIADLREAMLRAARTWTARTNEG</sequence>
<dbReference type="GO" id="GO:0003700">
    <property type="term" value="F:DNA-binding transcription factor activity"/>
    <property type="evidence" value="ECO:0007669"/>
    <property type="project" value="InterPro"/>
</dbReference>
<gene>
    <name evidence="6" type="ORF">FLO80_11325</name>
</gene>
<comment type="caution">
    <text evidence="6">The sequence shown here is derived from an EMBL/GenBank/DDBJ whole genome shotgun (WGS) entry which is preliminary data.</text>
</comment>
<dbReference type="PROSITE" id="PS50931">
    <property type="entry name" value="HTH_LYSR"/>
    <property type="match status" value="1"/>
</dbReference>
<dbReference type="InterPro" id="IPR050950">
    <property type="entry name" value="HTH-type_LysR_regulators"/>
</dbReference>
<evidence type="ECO:0000256" key="4">
    <source>
        <dbReference type="ARBA" id="ARBA00023163"/>
    </source>
</evidence>
<evidence type="ECO:0000256" key="3">
    <source>
        <dbReference type="ARBA" id="ARBA00023125"/>
    </source>
</evidence>
<protein>
    <submittedName>
        <fullName evidence="6">LysR family transcriptional regulator</fullName>
    </submittedName>
</protein>
<dbReference type="Pfam" id="PF00126">
    <property type="entry name" value="HTH_1"/>
    <property type="match status" value="1"/>
</dbReference>